<feature type="transmembrane region" description="Helical" evidence="6">
    <location>
        <begin position="64"/>
        <end position="84"/>
    </location>
</feature>
<evidence type="ECO:0000256" key="5">
    <source>
        <dbReference type="SAM" id="MobiDB-lite"/>
    </source>
</evidence>
<feature type="transmembrane region" description="Helical" evidence="6">
    <location>
        <begin position="180"/>
        <end position="199"/>
    </location>
</feature>
<evidence type="ECO:0000313" key="8">
    <source>
        <dbReference type="EMBL" id="MBB5435367.1"/>
    </source>
</evidence>
<feature type="compositionally biased region" description="Low complexity" evidence="5">
    <location>
        <begin position="215"/>
        <end position="237"/>
    </location>
</feature>
<feature type="transmembrane region" description="Helical" evidence="6">
    <location>
        <begin position="290"/>
        <end position="316"/>
    </location>
</feature>
<dbReference type="AlphaFoldDB" id="A0A7W8QRN5"/>
<gene>
    <name evidence="8" type="ORF">HDA36_005515</name>
</gene>
<keyword evidence="4 6" id="KW-0472">Membrane</keyword>
<dbReference type="InterPro" id="IPR036259">
    <property type="entry name" value="MFS_trans_sf"/>
</dbReference>
<evidence type="ECO:0000259" key="7">
    <source>
        <dbReference type="PROSITE" id="PS50850"/>
    </source>
</evidence>
<feature type="transmembrane region" description="Helical" evidence="6">
    <location>
        <begin position="253"/>
        <end position="278"/>
    </location>
</feature>
<organism evidence="8 9">
    <name type="scientific">Nocardiopsis composta</name>
    <dbReference type="NCBI Taxonomy" id="157465"/>
    <lineage>
        <taxon>Bacteria</taxon>
        <taxon>Bacillati</taxon>
        <taxon>Actinomycetota</taxon>
        <taxon>Actinomycetes</taxon>
        <taxon>Streptosporangiales</taxon>
        <taxon>Nocardiopsidaceae</taxon>
        <taxon>Nocardiopsis</taxon>
    </lineage>
</organism>
<proteinExistence type="predicted"/>
<feature type="transmembrane region" description="Helical" evidence="6">
    <location>
        <begin position="149"/>
        <end position="174"/>
    </location>
</feature>
<dbReference type="InterPro" id="IPR011701">
    <property type="entry name" value="MFS"/>
</dbReference>
<dbReference type="Proteomes" id="UP000572635">
    <property type="component" value="Unassembled WGS sequence"/>
</dbReference>
<accession>A0A7W8QRN5</accession>
<feature type="transmembrane region" description="Helical" evidence="6">
    <location>
        <begin position="387"/>
        <end position="409"/>
    </location>
</feature>
<feature type="transmembrane region" description="Helical" evidence="6">
    <location>
        <begin position="421"/>
        <end position="440"/>
    </location>
</feature>
<dbReference type="PANTHER" id="PTHR11662">
    <property type="entry name" value="SOLUTE CARRIER FAMILY 17"/>
    <property type="match status" value="1"/>
</dbReference>
<name>A0A7W8QRN5_9ACTN</name>
<feature type="transmembrane region" description="Helical" evidence="6">
    <location>
        <begin position="356"/>
        <end position="375"/>
    </location>
</feature>
<feature type="transmembrane region" description="Helical" evidence="6">
    <location>
        <begin position="90"/>
        <end position="118"/>
    </location>
</feature>
<evidence type="ECO:0000256" key="1">
    <source>
        <dbReference type="ARBA" id="ARBA00004651"/>
    </source>
</evidence>
<sequence>MALRTSGPAAAARGEGVPGSPRAWFIVGMLVILMALNYADKLAFGLAANPIIEEFGLTATQYGFANSIFYVPFFIATLVVGFYANRTTTTWLLGVIAVLWGVAQISMVFAAGLGMILFSRLLLGGSEGPTYGLVNHAAFKWLREADRSLASSLLSAGGSLGVMIGAPVLTWLIVEHGWRAAFIASGVASIAWCAVWMFVGKEGPLTGAGEGKGAQGKAAEQGGAELDGAAGPEPAAAPAAEPGFWQIVRTPTFIAVSLAAFAANWGISVKLAFMPLYVQNVLGLTEHQTSVYLMVSQLFTMLCVYVGLAFLIKALMGRGVSSRAARGVLGGVCLLVAGVSLFGFVLLPLVPLKLGVSILGALGLIAFPVGSTVIGQIAPTGKRAGVLGAYAAVYGVAGVIGPLVTGLFADAGATQAAGLDSGLLFWGGLTLVCGVVAVAFTRPELDARRLAAGR</sequence>
<dbReference type="PROSITE" id="PS50850">
    <property type="entry name" value="MFS"/>
    <property type="match status" value="1"/>
</dbReference>
<feature type="transmembrane region" description="Helical" evidence="6">
    <location>
        <begin position="23"/>
        <end position="43"/>
    </location>
</feature>
<dbReference type="RefSeq" id="WP_184398113.1">
    <property type="nucleotide sequence ID" value="NZ_BAAAJD010000131.1"/>
</dbReference>
<evidence type="ECO:0000256" key="4">
    <source>
        <dbReference type="ARBA" id="ARBA00023136"/>
    </source>
</evidence>
<dbReference type="SUPFAM" id="SSF103473">
    <property type="entry name" value="MFS general substrate transporter"/>
    <property type="match status" value="1"/>
</dbReference>
<keyword evidence="9" id="KW-1185">Reference proteome</keyword>
<evidence type="ECO:0000256" key="6">
    <source>
        <dbReference type="SAM" id="Phobius"/>
    </source>
</evidence>
<dbReference type="GO" id="GO:0005886">
    <property type="term" value="C:plasma membrane"/>
    <property type="evidence" value="ECO:0007669"/>
    <property type="project" value="UniProtKB-SubCell"/>
</dbReference>
<dbReference type="GO" id="GO:0022857">
    <property type="term" value="F:transmembrane transporter activity"/>
    <property type="evidence" value="ECO:0007669"/>
    <property type="project" value="InterPro"/>
</dbReference>
<evidence type="ECO:0000313" key="9">
    <source>
        <dbReference type="Proteomes" id="UP000572635"/>
    </source>
</evidence>
<dbReference type="Gene3D" id="1.20.1250.20">
    <property type="entry name" value="MFS general substrate transporter like domains"/>
    <property type="match status" value="2"/>
</dbReference>
<feature type="transmembrane region" description="Helical" evidence="6">
    <location>
        <begin position="328"/>
        <end position="350"/>
    </location>
</feature>
<evidence type="ECO:0000256" key="3">
    <source>
        <dbReference type="ARBA" id="ARBA00022989"/>
    </source>
</evidence>
<keyword evidence="3 6" id="KW-1133">Transmembrane helix</keyword>
<dbReference type="EMBL" id="JACHDB010000002">
    <property type="protein sequence ID" value="MBB5435367.1"/>
    <property type="molecule type" value="Genomic_DNA"/>
</dbReference>
<feature type="region of interest" description="Disordered" evidence="5">
    <location>
        <begin position="209"/>
        <end position="237"/>
    </location>
</feature>
<reference evidence="8 9" key="1">
    <citation type="submission" date="2020-08" db="EMBL/GenBank/DDBJ databases">
        <title>Sequencing the genomes of 1000 actinobacteria strains.</title>
        <authorList>
            <person name="Klenk H.-P."/>
        </authorList>
    </citation>
    <scope>NUCLEOTIDE SEQUENCE [LARGE SCALE GENOMIC DNA]</scope>
    <source>
        <strain evidence="8 9">DSM 44551</strain>
    </source>
</reference>
<dbReference type="PANTHER" id="PTHR11662:SF450">
    <property type="entry name" value="BLR1003 PROTEIN"/>
    <property type="match status" value="1"/>
</dbReference>
<feature type="domain" description="Major facilitator superfamily (MFS) profile" evidence="7">
    <location>
        <begin position="26"/>
        <end position="446"/>
    </location>
</feature>
<comment type="subcellular location">
    <subcellularLocation>
        <location evidence="1">Cell membrane</location>
        <topology evidence="1">Multi-pass membrane protein</topology>
    </subcellularLocation>
</comment>
<dbReference type="InterPro" id="IPR050382">
    <property type="entry name" value="MFS_Na/Anion_cotransporter"/>
</dbReference>
<dbReference type="Pfam" id="PF07690">
    <property type="entry name" value="MFS_1"/>
    <property type="match status" value="1"/>
</dbReference>
<comment type="caution">
    <text evidence="8">The sequence shown here is derived from an EMBL/GenBank/DDBJ whole genome shotgun (WGS) entry which is preliminary data.</text>
</comment>
<protein>
    <submittedName>
        <fullName evidence="8">MFS family permease</fullName>
    </submittedName>
</protein>
<dbReference type="InterPro" id="IPR020846">
    <property type="entry name" value="MFS_dom"/>
</dbReference>
<evidence type="ECO:0000256" key="2">
    <source>
        <dbReference type="ARBA" id="ARBA00022692"/>
    </source>
</evidence>
<keyword evidence="2 6" id="KW-0812">Transmembrane</keyword>